<accession>A0A7S1UPS5</accession>
<evidence type="ECO:0000313" key="2">
    <source>
        <dbReference type="EMBL" id="CAD9274397.1"/>
    </source>
</evidence>
<evidence type="ECO:0000256" key="1">
    <source>
        <dbReference type="SAM" id="Phobius"/>
    </source>
</evidence>
<gene>
    <name evidence="2" type="ORF">GOCE00092_LOCUS3305</name>
</gene>
<evidence type="ECO:0008006" key="3">
    <source>
        <dbReference type="Google" id="ProtNLM"/>
    </source>
</evidence>
<name>A0A7S1UPS5_9STRA</name>
<protein>
    <recommendedName>
        <fullName evidence="3">DDE Tnp4 domain-containing protein</fullName>
    </recommendedName>
</protein>
<proteinExistence type="predicted"/>
<organism evidence="2">
    <name type="scientific">Grammatophora oceanica</name>
    <dbReference type="NCBI Taxonomy" id="210454"/>
    <lineage>
        <taxon>Eukaryota</taxon>
        <taxon>Sar</taxon>
        <taxon>Stramenopiles</taxon>
        <taxon>Ochrophyta</taxon>
        <taxon>Bacillariophyta</taxon>
        <taxon>Fragilariophyceae</taxon>
        <taxon>Fragilariophycidae</taxon>
        <taxon>Rhabdonematales</taxon>
        <taxon>Grammatophoraceae</taxon>
        <taxon>Grammatophora</taxon>
    </lineage>
</organism>
<feature type="transmembrane region" description="Helical" evidence="1">
    <location>
        <begin position="12"/>
        <end position="32"/>
    </location>
</feature>
<reference evidence="2" key="1">
    <citation type="submission" date="2021-01" db="EMBL/GenBank/DDBJ databases">
        <authorList>
            <person name="Corre E."/>
            <person name="Pelletier E."/>
            <person name="Niang G."/>
            <person name="Scheremetjew M."/>
            <person name="Finn R."/>
            <person name="Kale V."/>
            <person name="Holt S."/>
            <person name="Cochrane G."/>
            <person name="Meng A."/>
            <person name="Brown T."/>
            <person name="Cohen L."/>
        </authorList>
    </citation>
    <scope>NUCLEOTIDE SEQUENCE</scope>
    <source>
        <strain evidence="2">CCMP 410</strain>
    </source>
</reference>
<keyword evidence="1" id="KW-0472">Membrane</keyword>
<dbReference type="AlphaFoldDB" id="A0A7S1UPS5"/>
<dbReference type="EMBL" id="HBGK01006300">
    <property type="protein sequence ID" value="CAD9274397.1"/>
    <property type="molecule type" value="Transcribed_RNA"/>
</dbReference>
<keyword evidence="1" id="KW-1133">Transmembrane helix</keyword>
<sequence>MDIPPAEVQRLTGFANLFLLLSFVLIVCNGSVDLLSATVSCLTWLEEWLLYFEWTWGRTNARFHDLVAKYKIGDPAIRNIIRQKRNIILKARSMWPFYATYEEDEKLRHSSWNVRYWGERIVFWDDTDIGMLKPSDAGLNRRTYSSYYGGNVAKGGVFIQLCGWLGVWELWMGAVSDTYYIMKSGILGSQKDFALLDLSSDVPFTNILDKGYRCSVAAWRLGQFVLQPSFAKSDQQFTTNHLLSSAAIATDRGGNERAVNVCKRSGLLQKGLAKNGSMTDMDDAWQAWSFQANFTFRPVM</sequence>
<keyword evidence="1" id="KW-0812">Transmembrane</keyword>